<dbReference type="Proteomes" id="UP000016646">
    <property type="component" value="Unassembled WGS sequence"/>
</dbReference>
<dbReference type="Pfam" id="PF14384">
    <property type="entry name" value="BrnA_antitoxin"/>
    <property type="match status" value="1"/>
</dbReference>
<keyword evidence="2" id="KW-1185">Reference proteome</keyword>
<accession>A0ABN0P629</accession>
<protein>
    <submittedName>
        <fullName evidence="1">PF14384 domain protein</fullName>
    </submittedName>
</protein>
<dbReference type="EMBL" id="AVQI01000025">
    <property type="protein sequence ID" value="ERK04331.1"/>
    <property type="molecule type" value="Genomic_DNA"/>
</dbReference>
<name>A0ABN0P629_TRESO</name>
<sequence length="106" mass="12293">MKRKESNTTVIMTSDEIKNLPPMSKKELKALDDANIVYDEDCPELTDEQLRQFKPRYVNHPASVHEKRKDGKICIPIDSDILKALKSPQKDYEKRINTILRRVVLG</sequence>
<gene>
    <name evidence="1" type="ORF">HMPREF0860_2335</name>
</gene>
<organism evidence="1 2">
    <name type="scientific">Treponema socranskii subsp. socranskii VPI DR56BR1116 = ATCC 35536</name>
    <dbReference type="NCBI Taxonomy" id="1125725"/>
    <lineage>
        <taxon>Bacteria</taxon>
        <taxon>Pseudomonadati</taxon>
        <taxon>Spirochaetota</taxon>
        <taxon>Spirochaetia</taxon>
        <taxon>Spirochaetales</taxon>
        <taxon>Treponemataceae</taxon>
        <taxon>Treponema</taxon>
    </lineage>
</organism>
<comment type="caution">
    <text evidence="1">The sequence shown here is derived from an EMBL/GenBank/DDBJ whole genome shotgun (WGS) entry which is preliminary data.</text>
</comment>
<evidence type="ECO:0000313" key="2">
    <source>
        <dbReference type="Proteomes" id="UP000016646"/>
    </source>
</evidence>
<evidence type="ECO:0000313" key="1">
    <source>
        <dbReference type="EMBL" id="ERK04331.1"/>
    </source>
</evidence>
<proteinExistence type="predicted"/>
<reference evidence="1 2" key="1">
    <citation type="submission" date="2013-08" db="EMBL/GenBank/DDBJ databases">
        <authorList>
            <person name="Durkin A.S."/>
            <person name="Haft D.R."/>
            <person name="McCorrison J."/>
            <person name="Torralba M."/>
            <person name="Gillis M."/>
            <person name="Haft D.H."/>
            <person name="Methe B."/>
            <person name="Sutton G."/>
            <person name="Nelson K.E."/>
        </authorList>
    </citation>
    <scope>NUCLEOTIDE SEQUENCE [LARGE SCALE GENOMIC DNA]</scope>
    <source>
        <strain evidence="1 2">ATCC 35536</strain>
    </source>
</reference>
<dbReference type="InterPro" id="IPR025528">
    <property type="entry name" value="BrnA_antitoxin"/>
</dbReference>